<organism evidence="1">
    <name type="scientific">Tetraselmis sp. GSL018</name>
    <dbReference type="NCBI Taxonomy" id="582737"/>
    <lineage>
        <taxon>Eukaryota</taxon>
        <taxon>Viridiplantae</taxon>
        <taxon>Chlorophyta</taxon>
        <taxon>core chlorophytes</taxon>
        <taxon>Chlorodendrophyceae</taxon>
        <taxon>Chlorodendrales</taxon>
        <taxon>Chlorodendraceae</taxon>
        <taxon>Tetraselmis</taxon>
    </lineage>
</organism>
<dbReference type="AlphaFoldDB" id="A0A061QT50"/>
<dbReference type="EMBL" id="GBEZ01024054">
    <property type="protein sequence ID" value="JAC62893.1"/>
    <property type="molecule type" value="Transcribed_RNA"/>
</dbReference>
<gene>
    <name evidence="1" type="ORF">TSPGSL018_22060</name>
</gene>
<name>A0A061QT50_9CHLO</name>
<reference evidence="1" key="1">
    <citation type="submission" date="2014-05" db="EMBL/GenBank/DDBJ databases">
        <title>The transcriptome of the halophilic microalga Tetraselmis sp. GSL018 isolated from the Great Salt Lake, Utah.</title>
        <authorList>
            <person name="Jinkerson R.E."/>
            <person name="D'Adamo S."/>
            <person name="Posewitz M.C."/>
        </authorList>
    </citation>
    <scope>NUCLEOTIDE SEQUENCE</scope>
    <source>
        <strain evidence="1">GSL018</strain>
    </source>
</reference>
<proteinExistence type="predicted"/>
<feature type="non-terminal residue" evidence="1">
    <location>
        <position position="1"/>
    </location>
</feature>
<accession>A0A061QT50</accession>
<sequence length="56" mass="6363">FRFAALLVARSEPTLPSSFHLLCNLFPLPLALCEKFSLCLEFGEVFCLKQLISFQL</sequence>
<protein>
    <submittedName>
        <fullName evidence="1">Uncharacterized protein</fullName>
    </submittedName>
</protein>
<evidence type="ECO:0000313" key="1">
    <source>
        <dbReference type="EMBL" id="JAC62893.1"/>
    </source>
</evidence>